<dbReference type="SFLD" id="SFLDS00003">
    <property type="entry name" value="Haloacid_Dehalogenase"/>
    <property type="match status" value="1"/>
</dbReference>
<proteinExistence type="predicted"/>
<keyword evidence="2" id="KW-1185">Reference proteome</keyword>
<dbReference type="EMBL" id="AYZQ01000005">
    <property type="protein sequence ID" value="KRM71336.1"/>
    <property type="molecule type" value="Genomic_DNA"/>
</dbReference>
<dbReference type="InterPro" id="IPR006379">
    <property type="entry name" value="HAD-SF_hydro_IIB"/>
</dbReference>
<dbReference type="GO" id="GO:0005829">
    <property type="term" value="C:cytosol"/>
    <property type="evidence" value="ECO:0007669"/>
    <property type="project" value="TreeGrafter"/>
</dbReference>
<name>A0A0R2AVB8_9LACO</name>
<dbReference type="SUPFAM" id="SSF56784">
    <property type="entry name" value="HAD-like"/>
    <property type="match status" value="1"/>
</dbReference>
<dbReference type="GO" id="GO:0016791">
    <property type="term" value="F:phosphatase activity"/>
    <property type="evidence" value="ECO:0007669"/>
    <property type="project" value="UniProtKB-ARBA"/>
</dbReference>
<dbReference type="Gene3D" id="3.40.50.1000">
    <property type="entry name" value="HAD superfamily/HAD-like"/>
    <property type="match status" value="1"/>
</dbReference>
<dbReference type="GO" id="GO:0000287">
    <property type="term" value="F:magnesium ion binding"/>
    <property type="evidence" value="ECO:0007669"/>
    <property type="project" value="TreeGrafter"/>
</dbReference>
<dbReference type="PANTHER" id="PTHR10000:SF23">
    <property type="entry name" value="5-AMINO-6-(5-PHOSPHO-D-RIBITYLAMINO)URACIL PHOSPHATASE YITU"/>
    <property type="match status" value="1"/>
</dbReference>
<sequence length="269" mass="28938">MTPYLIALDLDGTTLNQDGQLSPRNINVLRAAQEAGHAVVIATGRPDAISENFYEQIGLTSPLINFNGALIHKPHQYWPGERALTLPVTTALALQQLKTTLPISLMVAEGKQLLLADHPYTDMPFLADQPAPTQLFDAQGLTQAPISVTMFIDEAQLPVLTDAVATDFPQLEAKTWGAWSGEYAALEVTAGNASKSNALAYVGQQLGFEPAQMVAFGDDLNDADMLKFAGRGVAMANAKPEILALADDVTTETNAEDGVGRYLERFLKL</sequence>
<dbReference type="AlphaFoldDB" id="A0A0R2AVB8"/>
<accession>A0A0R2AVB8</accession>
<dbReference type="NCBIfam" id="TIGR00099">
    <property type="entry name" value="Cof-subfamily"/>
    <property type="match status" value="1"/>
</dbReference>
<keyword evidence="1" id="KW-0378">Hydrolase</keyword>
<comment type="caution">
    <text evidence="1">The sequence shown here is derived from an EMBL/GenBank/DDBJ whole genome shotgun (WGS) entry which is preliminary data.</text>
</comment>
<dbReference type="PANTHER" id="PTHR10000">
    <property type="entry name" value="PHOSPHOSERINE PHOSPHATASE"/>
    <property type="match status" value="1"/>
</dbReference>
<dbReference type="CDD" id="cd07516">
    <property type="entry name" value="HAD_Pase"/>
    <property type="match status" value="1"/>
</dbReference>
<organism evidence="1 2">
    <name type="scientific">Lacticaseibacillus brantae DSM 23927</name>
    <dbReference type="NCBI Taxonomy" id="1423727"/>
    <lineage>
        <taxon>Bacteria</taxon>
        <taxon>Bacillati</taxon>
        <taxon>Bacillota</taxon>
        <taxon>Bacilli</taxon>
        <taxon>Lactobacillales</taxon>
        <taxon>Lactobacillaceae</taxon>
        <taxon>Lacticaseibacillus</taxon>
    </lineage>
</organism>
<dbReference type="STRING" id="1423727.FC34_GL001816"/>
<gene>
    <name evidence="1" type="ORF">FC34_GL001816</name>
</gene>
<dbReference type="RefSeq" id="WP_057895092.1">
    <property type="nucleotide sequence ID" value="NZ_AYZQ01000005.1"/>
</dbReference>
<dbReference type="Pfam" id="PF08282">
    <property type="entry name" value="Hydrolase_3"/>
    <property type="match status" value="1"/>
</dbReference>
<dbReference type="PATRIC" id="fig|1423727.3.peg.1841"/>
<dbReference type="InterPro" id="IPR000150">
    <property type="entry name" value="Cof"/>
</dbReference>
<evidence type="ECO:0000313" key="1">
    <source>
        <dbReference type="EMBL" id="KRM71336.1"/>
    </source>
</evidence>
<dbReference type="NCBIfam" id="TIGR01484">
    <property type="entry name" value="HAD-SF-IIB"/>
    <property type="match status" value="1"/>
</dbReference>
<dbReference type="InterPro" id="IPR036412">
    <property type="entry name" value="HAD-like_sf"/>
</dbReference>
<reference evidence="1 2" key="1">
    <citation type="journal article" date="2015" name="Genome Announc.">
        <title>Expanding the biotechnology potential of lactobacilli through comparative genomics of 213 strains and associated genera.</title>
        <authorList>
            <person name="Sun Z."/>
            <person name="Harris H.M."/>
            <person name="McCann A."/>
            <person name="Guo C."/>
            <person name="Argimon S."/>
            <person name="Zhang W."/>
            <person name="Yang X."/>
            <person name="Jeffery I.B."/>
            <person name="Cooney J.C."/>
            <person name="Kagawa T.F."/>
            <person name="Liu W."/>
            <person name="Song Y."/>
            <person name="Salvetti E."/>
            <person name="Wrobel A."/>
            <person name="Rasinkangas P."/>
            <person name="Parkhill J."/>
            <person name="Rea M.C."/>
            <person name="O'Sullivan O."/>
            <person name="Ritari J."/>
            <person name="Douillard F.P."/>
            <person name="Paul Ross R."/>
            <person name="Yang R."/>
            <person name="Briner A.E."/>
            <person name="Felis G.E."/>
            <person name="de Vos W.M."/>
            <person name="Barrangou R."/>
            <person name="Klaenhammer T.R."/>
            <person name="Caufield P.W."/>
            <person name="Cui Y."/>
            <person name="Zhang H."/>
            <person name="O'Toole P.W."/>
        </authorList>
    </citation>
    <scope>NUCLEOTIDE SEQUENCE [LARGE SCALE GENOMIC DNA]</scope>
    <source>
        <strain evidence="1 2">DSM 23927</strain>
    </source>
</reference>
<evidence type="ECO:0000313" key="2">
    <source>
        <dbReference type="Proteomes" id="UP000051672"/>
    </source>
</evidence>
<protein>
    <submittedName>
        <fullName evidence="1">HAD superfamily hydrolase</fullName>
    </submittedName>
</protein>
<dbReference type="SFLD" id="SFLDG01140">
    <property type="entry name" value="C2.B:_Phosphomannomutase_and_P"/>
    <property type="match status" value="1"/>
</dbReference>
<dbReference type="Proteomes" id="UP000051672">
    <property type="component" value="Unassembled WGS sequence"/>
</dbReference>
<dbReference type="Gene3D" id="3.30.1240.10">
    <property type="match status" value="1"/>
</dbReference>
<dbReference type="InterPro" id="IPR023214">
    <property type="entry name" value="HAD_sf"/>
</dbReference>
<dbReference type="OrthoDB" id="9781413at2"/>